<organism evidence="1 2">
    <name type="scientific">Hyaloscypha variabilis (strain UAMH 11265 / GT02V1 / F)</name>
    <name type="common">Meliniomyces variabilis</name>
    <dbReference type="NCBI Taxonomy" id="1149755"/>
    <lineage>
        <taxon>Eukaryota</taxon>
        <taxon>Fungi</taxon>
        <taxon>Dikarya</taxon>
        <taxon>Ascomycota</taxon>
        <taxon>Pezizomycotina</taxon>
        <taxon>Leotiomycetes</taxon>
        <taxon>Helotiales</taxon>
        <taxon>Hyaloscyphaceae</taxon>
        <taxon>Hyaloscypha</taxon>
        <taxon>Hyaloscypha variabilis</taxon>
    </lineage>
</organism>
<gene>
    <name evidence="1" type="ORF">L207DRAFT_441396</name>
</gene>
<keyword evidence="2" id="KW-1185">Reference proteome</keyword>
<evidence type="ECO:0000313" key="1">
    <source>
        <dbReference type="EMBL" id="PMD31698.1"/>
    </source>
</evidence>
<evidence type="ECO:0000313" key="2">
    <source>
        <dbReference type="Proteomes" id="UP000235786"/>
    </source>
</evidence>
<proteinExistence type="predicted"/>
<dbReference type="EMBL" id="KZ613961">
    <property type="protein sequence ID" value="PMD31698.1"/>
    <property type="molecule type" value="Genomic_DNA"/>
</dbReference>
<dbReference type="PANTHER" id="PTHR35179">
    <property type="entry name" value="PROTEIN CBG02620"/>
    <property type="match status" value="1"/>
</dbReference>
<dbReference type="PANTHER" id="PTHR35179:SF1">
    <property type="entry name" value="INTEGRAL MEMBRANE PROTEIN"/>
    <property type="match status" value="1"/>
</dbReference>
<dbReference type="STRING" id="1149755.A0A2J6QZJ4"/>
<accession>A0A2J6QZJ4</accession>
<dbReference type="Proteomes" id="UP000235786">
    <property type="component" value="Unassembled WGS sequence"/>
</dbReference>
<evidence type="ECO:0008006" key="3">
    <source>
        <dbReference type="Google" id="ProtNLM"/>
    </source>
</evidence>
<reference evidence="1 2" key="1">
    <citation type="submission" date="2016-04" db="EMBL/GenBank/DDBJ databases">
        <title>A degradative enzymes factory behind the ericoid mycorrhizal symbiosis.</title>
        <authorList>
            <consortium name="DOE Joint Genome Institute"/>
            <person name="Martino E."/>
            <person name="Morin E."/>
            <person name="Grelet G."/>
            <person name="Kuo A."/>
            <person name="Kohler A."/>
            <person name="Daghino S."/>
            <person name="Barry K."/>
            <person name="Choi C."/>
            <person name="Cichocki N."/>
            <person name="Clum A."/>
            <person name="Copeland A."/>
            <person name="Hainaut M."/>
            <person name="Haridas S."/>
            <person name="Labutti K."/>
            <person name="Lindquist E."/>
            <person name="Lipzen A."/>
            <person name="Khouja H.-R."/>
            <person name="Murat C."/>
            <person name="Ohm R."/>
            <person name="Olson A."/>
            <person name="Spatafora J."/>
            <person name="Veneault-Fourrey C."/>
            <person name="Henrissat B."/>
            <person name="Grigoriev I."/>
            <person name="Martin F."/>
            <person name="Perotto S."/>
        </authorList>
    </citation>
    <scope>NUCLEOTIDE SEQUENCE [LARGE SCALE GENOMIC DNA]</scope>
    <source>
        <strain evidence="1 2">F</strain>
    </source>
</reference>
<protein>
    <recommendedName>
        <fullName evidence="3">Geranylgeranyl pyrophosphate synthetase</fullName>
    </recommendedName>
</protein>
<sequence length="329" mass="37129">MTSVDIKDFTFIASYNWCNSDEPAIFVPGCPAKLTLPKLPYQVAKDNGQAFIDQNAHRSPSASFDPFFKALLTMHPNFDMKPIELTTDRNSLRKLLQFVSGKTTKSWRMDVDIIEDTMFFTRWEPHQVQIITGARDSGYGHEFEKAFLSFASDLKESSGHHRIVRYNLGGIECLVRFGVDGYLGDDVSVDNKTSTVKELEQALADLNIQDSNKVSATATATAAEVKVIEKGRLVDDSTTLELKSRSLNMSLKMAEYIPQLWISQTRNLFVGRHKNGLVKEQVKKFDMSEYFPTWENKNQDYGVFLGGKWSKCQNGESTSARRPKALGLL</sequence>
<name>A0A2J6QZJ4_HYAVF</name>
<dbReference type="AlphaFoldDB" id="A0A2J6QZJ4"/>
<dbReference type="OrthoDB" id="420564at2759"/>